<feature type="region of interest" description="Disordered" evidence="2">
    <location>
        <begin position="1"/>
        <end position="145"/>
    </location>
</feature>
<feature type="domain" description="Ubinuclein middle" evidence="4">
    <location>
        <begin position="259"/>
        <end position="515"/>
    </location>
</feature>
<feature type="compositionally biased region" description="Low complexity" evidence="2">
    <location>
        <begin position="388"/>
        <end position="407"/>
    </location>
</feature>
<dbReference type="PANTHER" id="PTHR48125:SF10">
    <property type="entry name" value="OS12G0136300 PROTEIN"/>
    <property type="match status" value="1"/>
</dbReference>
<proteinExistence type="predicted"/>
<feature type="compositionally biased region" description="Low complexity" evidence="2">
    <location>
        <begin position="48"/>
        <end position="62"/>
    </location>
</feature>
<name>A0A164WYC9_9AGAM</name>
<dbReference type="Pfam" id="PF14075">
    <property type="entry name" value="UBN_AB"/>
    <property type="match status" value="1"/>
</dbReference>
<dbReference type="Pfam" id="PF08729">
    <property type="entry name" value="HUN"/>
    <property type="match status" value="1"/>
</dbReference>
<evidence type="ECO:0000256" key="2">
    <source>
        <dbReference type="SAM" id="MobiDB-lite"/>
    </source>
</evidence>
<dbReference type="PANTHER" id="PTHR48125">
    <property type="entry name" value="LP07818P1"/>
    <property type="match status" value="1"/>
</dbReference>
<sequence length="530" mass="58626">MDQTTHPQELTWEPPQEPSAQTLPEPAAAPIPAASTPAPPAVAPVPVPSSTAPASLPAPVSKPKSKGPPPRSPSPVLPPPPPPRVTVRLDIKLGGPQNYEVDILGLSKETGQRPPTPPRTQISDRESDGEAEPVASKRGRKSAAQEYYDLDDPFIDDSELAVDERKFFAQTKQKGFYVSSGEVALLKDKTTKSKAPLSKSHISPAKKPLSTVHLAPGNRDSPIRIGSDMEDDSKSGEKRKASEENGVDGKRRKRNTELEPFDPQLEKMFQEMKDLISQETWENKGKFPPNLKPPLKELAMKALILGEYDDNFFSMMPRLFPYNKFTMTKLIKRLVYEDHYKLLQQRQDELLAQLGRIAMEGFDKAKEEWERSYMLWEKRVQRAKEVAAEQAPADATAPPSRAGSASAAPPPSQAPADDAMDVDGEHAGADTPASGAVPAKDTHPPPKKYRMTETIRQILWDLVLLSNESVKITNDKNTLENSSEIVSEQGVRKVLYQRIVAAFPEGWVTSGHISREVSAMKKKYEKDEEE</sequence>
<evidence type="ECO:0008006" key="7">
    <source>
        <dbReference type="Google" id="ProtNLM"/>
    </source>
</evidence>
<feature type="compositionally biased region" description="Basic and acidic residues" evidence="2">
    <location>
        <begin position="232"/>
        <end position="249"/>
    </location>
</feature>
<feature type="compositionally biased region" description="Low complexity" evidence="2">
    <location>
        <begin position="26"/>
        <end position="36"/>
    </location>
</feature>
<organism evidence="5 6">
    <name type="scientific">Sistotremastrum niveocremeum HHB9708</name>
    <dbReference type="NCBI Taxonomy" id="1314777"/>
    <lineage>
        <taxon>Eukaryota</taxon>
        <taxon>Fungi</taxon>
        <taxon>Dikarya</taxon>
        <taxon>Basidiomycota</taxon>
        <taxon>Agaricomycotina</taxon>
        <taxon>Agaricomycetes</taxon>
        <taxon>Sistotremastrales</taxon>
        <taxon>Sistotremastraceae</taxon>
        <taxon>Sertulicium</taxon>
        <taxon>Sertulicium niveocremeum</taxon>
    </lineage>
</organism>
<evidence type="ECO:0000313" key="5">
    <source>
        <dbReference type="EMBL" id="KZS95475.1"/>
    </source>
</evidence>
<dbReference type="STRING" id="1314777.A0A164WYC9"/>
<evidence type="ECO:0000313" key="6">
    <source>
        <dbReference type="Proteomes" id="UP000076722"/>
    </source>
</evidence>
<keyword evidence="1" id="KW-0597">Phosphoprotein</keyword>
<dbReference type="AlphaFoldDB" id="A0A164WYC9"/>
<reference evidence="5 6" key="1">
    <citation type="journal article" date="2016" name="Mol. Biol. Evol.">
        <title>Comparative Genomics of Early-Diverging Mushroom-Forming Fungi Provides Insights into the Origins of Lignocellulose Decay Capabilities.</title>
        <authorList>
            <person name="Nagy L.G."/>
            <person name="Riley R."/>
            <person name="Tritt A."/>
            <person name="Adam C."/>
            <person name="Daum C."/>
            <person name="Floudas D."/>
            <person name="Sun H."/>
            <person name="Yadav J.S."/>
            <person name="Pangilinan J."/>
            <person name="Larsson K.H."/>
            <person name="Matsuura K."/>
            <person name="Barry K."/>
            <person name="Labutti K."/>
            <person name="Kuo R."/>
            <person name="Ohm R.A."/>
            <person name="Bhattacharya S.S."/>
            <person name="Shirouzu T."/>
            <person name="Yoshinaga Y."/>
            <person name="Martin F.M."/>
            <person name="Grigoriev I.V."/>
            <person name="Hibbett D.S."/>
        </authorList>
    </citation>
    <scope>NUCLEOTIDE SEQUENCE [LARGE SCALE GENOMIC DNA]</scope>
    <source>
        <strain evidence="5 6">HHB9708</strain>
    </source>
</reference>
<dbReference type="OrthoDB" id="5576775at2759"/>
<gene>
    <name evidence="5" type="ORF">SISNIDRAFT_483709</name>
</gene>
<dbReference type="Proteomes" id="UP000076722">
    <property type="component" value="Unassembled WGS sequence"/>
</dbReference>
<dbReference type="EMBL" id="KV419401">
    <property type="protein sequence ID" value="KZS95475.1"/>
    <property type="molecule type" value="Genomic_DNA"/>
</dbReference>
<accession>A0A164WYC9</accession>
<evidence type="ECO:0000259" key="4">
    <source>
        <dbReference type="Pfam" id="PF14075"/>
    </source>
</evidence>
<feature type="compositionally biased region" description="Pro residues" evidence="2">
    <location>
        <begin position="37"/>
        <end position="47"/>
    </location>
</feature>
<protein>
    <recommendedName>
        <fullName evidence="7">Ubinuclein middle domain-containing protein</fullName>
    </recommendedName>
</protein>
<evidence type="ECO:0000256" key="1">
    <source>
        <dbReference type="ARBA" id="ARBA00022553"/>
    </source>
</evidence>
<evidence type="ECO:0000259" key="3">
    <source>
        <dbReference type="Pfam" id="PF08729"/>
    </source>
</evidence>
<feature type="compositionally biased region" description="Pro residues" evidence="2">
    <location>
        <begin position="66"/>
        <end position="84"/>
    </location>
</feature>
<keyword evidence="6" id="KW-1185">Reference proteome</keyword>
<feature type="region of interest" description="Disordered" evidence="2">
    <location>
        <begin position="187"/>
        <end position="263"/>
    </location>
</feature>
<feature type="region of interest" description="Disordered" evidence="2">
    <location>
        <begin position="386"/>
        <end position="448"/>
    </location>
</feature>
<dbReference type="InterPro" id="IPR014840">
    <property type="entry name" value="HRD"/>
</dbReference>
<dbReference type="InterPro" id="IPR026947">
    <property type="entry name" value="UBN_middle_dom"/>
</dbReference>
<feature type="domain" description="Hpc2-related" evidence="3">
    <location>
        <begin position="145"/>
        <end position="183"/>
    </location>
</feature>